<dbReference type="EMBL" id="GBXM01093259">
    <property type="protein sequence ID" value="JAH15318.1"/>
    <property type="molecule type" value="Transcribed_RNA"/>
</dbReference>
<name>A0A0E9QGU9_ANGAN</name>
<accession>A0A0E9QGU9</accession>
<keyword evidence="1" id="KW-0812">Transmembrane</keyword>
<keyword evidence="1" id="KW-1133">Transmembrane helix</keyword>
<reference evidence="2" key="2">
    <citation type="journal article" date="2015" name="Fish Shellfish Immunol.">
        <title>Early steps in the European eel (Anguilla anguilla)-Vibrio vulnificus interaction in the gills: Role of the RtxA13 toxin.</title>
        <authorList>
            <person name="Callol A."/>
            <person name="Pajuelo D."/>
            <person name="Ebbesson L."/>
            <person name="Teles M."/>
            <person name="MacKenzie S."/>
            <person name="Amaro C."/>
        </authorList>
    </citation>
    <scope>NUCLEOTIDE SEQUENCE</scope>
</reference>
<feature type="transmembrane region" description="Helical" evidence="1">
    <location>
        <begin position="15"/>
        <end position="35"/>
    </location>
</feature>
<evidence type="ECO:0000313" key="2">
    <source>
        <dbReference type="EMBL" id="JAH15318.1"/>
    </source>
</evidence>
<keyword evidence="1" id="KW-0472">Membrane</keyword>
<evidence type="ECO:0000256" key="1">
    <source>
        <dbReference type="SAM" id="Phobius"/>
    </source>
</evidence>
<dbReference type="AlphaFoldDB" id="A0A0E9QGU9"/>
<protein>
    <submittedName>
        <fullName evidence="2">Uncharacterized protein</fullName>
    </submittedName>
</protein>
<dbReference type="EMBL" id="GBXM01099521">
    <property type="protein sequence ID" value="JAH09056.1"/>
    <property type="molecule type" value="Transcribed_RNA"/>
</dbReference>
<proteinExistence type="predicted"/>
<sequence>MTNIHSSVNIVAHIIYIYMTMKQFVPNVCLMYIMYRIMIHTKNEGVLLGVQH</sequence>
<reference evidence="2" key="1">
    <citation type="submission" date="2014-11" db="EMBL/GenBank/DDBJ databases">
        <authorList>
            <person name="Amaro Gonzalez C."/>
        </authorList>
    </citation>
    <scope>NUCLEOTIDE SEQUENCE</scope>
</reference>
<organism evidence="2">
    <name type="scientific">Anguilla anguilla</name>
    <name type="common">European freshwater eel</name>
    <name type="synonym">Muraena anguilla</name>
    <dbReference type="NCBI Taxonomy" id="7936"/>
    <lineage>
        <taxon>Eukaryota</taxon>
        <taxon>Metazoa</taxon>
        <taxon>Chordata</taxon>
        <taxon>Craniata</taxon>
        <taxon>Vertebrata</taxon>
        <taxon>Euteleostomi</taxon>
        <taxon>Actinopterygii</taxon>
        <taxon>Neopterygii</taxon>
        <taxon>Teleostei</taxon>
        <taxon>Anguilliformes</taxon>
        <taxon>Anguillidae</taxon>
        <taxon>Anguilla</taxon>
    </lineage>
</organism>